<accession>E0WQD5</accession>
<protein>
    <submittedName>
        <fullName evidence="2">Uncharacterized protein</fullName>
    </submittedName>
</protein>
<dbReference type="HOGENOM" id="CLU_1394124_0_0_6"/>
<sequence length="195" mass="21502">MKLPSAARASTRSQQRGGLKDKGYDEGYIDSKSGMIKMAKNPEGITSEQWAHLIERVRHIEPRYSLAEAEAFLNQFNYANATKVSDYQSMLEGIEESHVELALVDPGPLNHGYHSPLSWTMIDKSTSEQEVPPPKKVKMTVAGSSQPLPPADLPESDSTSVLAAHINRAGIPPKKWQALITKVKSIQPNYSYAEA</sequence>
<evidence type="ECO:0000313" key="2">
    <source>
        <dbReference type="EMBL" id="EFL92345.1"/>
    </source>
</evidence>
<feature type="region of interest" description="Disordered" evidence="1">
    <location>
        <begin position="1"/>
        <end position="26"/>
    </location>
</feature>
<dbReference type="EMBL" id="GL379589">
    <property type="protein sequence ID" value="EFL92345.1"/>
    <property type="molecule type" value="Genomic_DNA"/>
</dbReference>
<dbReference type="AlphaFoldDB" id="E0WQD5"/>
<evidence type="ECO:0000313" key="3">
    <source>
        <dbReference type="Proteomes" id="UP000005726"/>
    </source>
</evidence>
<dbReference type="Proteomes" id="UP000005726">
    <property type="component" value="Unassembled WGS sequence"/>
</dbReference>
<dbReference type="STRING" id="663321.REG_0096"/>
<gene>
    <name evidence="2" type="ORF">REG_0096</name>
</gene>
<reference evidence="2" key="1">
    <citation type="journal article" date="2009" name="Environ. Microbiol.">
        <title>Dynamics of genome evolution in facultative symbionts of aphids.</title>
        <authorList>
            <person name="Degnan P.H."/>
            <person name="Leonardo T.E."/>
            <person name="Cass B.N."/>
            <person name="Hurwitz B."/>
            <person name="Stern D."/>
            <person name="Gibbs R.A."/>
            <person name="Richards S."/>
            <person name="Moran N.A."/>
        </authorList>
    </citation>
    <scope>NUCLEOTIDE SEQUENCE [LARGE SCALE GENOMIC DNA]</scope>
    <source>
        <strain evidence="2">LSR1</strain>
    </source>
</reference>
<keyword evidence="3" id="KW-1185">Reference proteome</keyword>
<organism evidence="2 3">
    <name type="scientific">Candidatus Regiella insecticola LSR1</name>
    <dbReference type="NCBI Taxonomy" id="663321"/>
    <lineage>
        <taxon>Bacteria</taxon>
        <taxon>Pseudomonadati</taxon>
        <taxon>Pseudomonadota</taxon>
        <taxon>Gammaproteobacteria</taxon>
        <taxon>Enterobacterales</taxon>
        <taxon>Enterobacteriaceae</taxon>
        <taxon>aphid secondary symbionts</taxon>
        <taxon>Candidatus Regiella</taxon>
    </lineage>
</organism>
<dbReference type="RefSeq" id="WP_006704079.1">
    <property type="nucleotide sequence ID" value="NZ_CAWLGB010000001.1"/>
</dbReference>
<feature type="region of interest" description="Disordered" evidence="1">
    <location>
        <begin position="138"/>
        <end position="157"/>
    </location>
</feature>
<proteinExistence type="predicted"/>
<name>E0WQD5_9ENTR</name>
<evidence type="ECO:0000256" key="1">
    <source>
        <dbReference type="SAM" id="MobiDB-lite"/>
    </source>
</evidence>